<keyword evidence="12" id="KW-1185">Reference proteome</keyword>
<dbReference type="FunFam" id="3.10.310.10:FF:000001">
    <property type="entry name" value="Diaminopimelate epimerase"/>
    <property type="match status" value="1"/>
</dbReference>
<comment type="catalytic activity">
    <reaction evidence="8 9">
        <text>(2S,6S)-2,6-diaminopimelate = meso-2,6-diaminopimelate</text>
        <dbReference type="Rhea" id="RHEA:15393"/>
        <dbReference type="ChEBI" id="CHEBI:57609"/>
        <dbReference type="ChEBI" id="CHEBI:57791"/>
        <dbReference type="EC" id="5.1.1.7"/>
    </reaction>
</comment>
<dbReference type="GO" id="GO:0005829">
    <property type="term" value="C:cytosol"/>
    <property type="evidence" value="ECO:0007669"/>
    <property type="project" value="TreeGrafter"/>
</dbReference>
<evidence type="ECO:0000256" key="2">
    <source>
        <dbReference type="ARBA" id="ARBA00010219"/>
    </source>
</evidence>
<comment type="similarity">
    <text evidence="2 9">Belongs to the diaminopimelate epimerase family.</text>
</comment>
<dbReference type="PROSITE" id="PS01326">
    <property type="entry name" value="DAP_EPIMERASE"/>
    <property type="match status" value="1"/>
</dbReference>
<dbReference type="Proteomes" id="UP000276634">
    <property type="component" value="Unassembled WGS sequence"/>
</dbReference>
<feature type="site" description="Important for dimerization" evidence="9">
    <location>
        <position position="268"/>
    </location>
</feature>
<evidence type="ECO:0000313" key="12">
    <source>
        <dbReference type="Proteomes" id="UP000276634"/>
    </source>
</evidence>
<dbReference type="NCBIfam" id="TIGR00652">
    <property type="entry name" value="DapF"/>
    <property type="match status" value="1"/>
</dbReference>
<keyword evidence="5 9" id="KW-0028">Amino-acid biosynthesis</keyword>
<dbReference type="AlphaFoldDB" id="A0A3N1YAJ0"/>
<keyword evidence="4 9" id="KW-0963">Cytoplasm</keyword>
<feature type="binding site" evidence="9">
    <location>
        <begin position="218"/>
        <end position="219"/>
    </location>
    <ligand>
        <name>substrate</name>
    </ligand>
</feature>
<feature type="binding site" evidence="9">
    <location>
        <position position="190"/>
    </location>
    <ligand>
        <name>substrate</name>
    </ligand>
</feature>
<feature type="site" description="Could be important to modulate the pK values of the two catalytic cysteine residues" evidence="9">
    <location>
        <position position="159"/>
    </location>
</feature>
<evidence type="ECO:0000256" key="3">
    <source>
        <dbReference type="ARBA" id="ARBA00013080"/>
    </source>
</evidence>
<feature type="active site" evidence="10">
    <location>
        <position position="73"/>
    </location>
</feature>
<dbReference type="HAMAP" id="MF_00197">
    <property type="entry name" value="DAP_epimerase"/>
    <property type="match status" value="1"/>
</dbReference>
<proteinExistence type="inferred from homology"/>
<feature type="binding site" evidence="9">
    <location>
        <begin position="74"/>
        <end position="75"/>
    </location>
    <ligand>
        <name>substrate</name>
    </ligand>
</feature>
<feature type="binding site" evidence="9">
    <location>
        <position position="157"/>
    </location>
    <ligand>
        <name>substrate</name>
    </ligand>
</feature>
<comment type="function">
    <text evidence="9">Catalyzes the stereoinversion of LL-2,6-diaminopimelate (L,L-DAP) to meso-diaminopimelate (meso-DAP), a precursor of L-lysine and an essential component of the bacterial peptidoglycan.</text>
</comment>
<comment type="subunit">
    <text evidence="9">Homodimer.</text>
</comment>
<evidence type="ECO:0000256" key="8">
    <source>
        <dbReference type="ARBA" id="ARBA00051712"/>
    </source>
</evidence>
<evidence type="ECO:0000313" key="11">
    <source>
        <dbReference type="EMBL" id="ROR34407.1"/>
    </source>
</evidence>
<comment type="subcellular location">
    <subcellularLocation>
        <location evidence="9">Cytoplasm</location>
    </subcellularLocation>
</comment>
<evidence type="ECO:0000256" key="10">
    <source>
        <dbReference type="PROSITE-ProRule" id="PRU10125"/>
    </source>
</evidence>
<feature type="binding site" evidence="9">
    <location>
        <begin position="208"/>
        <end position="209"/>
    </location>
    <ligand>
        <name>substrate</name>
    </ligand>
</feature>
<accession>A0A3N1YAJ0</accession>
<dbReference type="SUPFAM" id="SSF54506">
    <property type="entry name" value="Diaminopimelate epimerase-like"/>
    <property type="match status" value="1"/>
</dbReference>
<gene>
    <name evidence="9" type="primary">dapF</name>
    <name evidence="11" type="ORF">EDC57_0303</name>
</gene>
<comment type="caution">
    <text evidence="11">The sequence shown here is derived from an EMBL/GenBank/DDBJ whole genome shotgun (WGS) entry which is preliminary data.</text>
</comment>
<keyword evidence="7 9" id="KW-0413">Isomerase</keyword>
<feature type="active site" description="Proton donor" evidence="9">
    <location>
        <position position="73"/>
    </location>
</feature>
<evidence type="ECO:0000256" key="5">
    <source>
        <dbReference type="ARBA" id="ARBA00022605"/>
    </source>
</evidence>
<sequence length="274" mass="29708">MRFVKMHGLGNDFVVIDAVRQRVEMTPELARRLADRRRGIGCDQVLLVEPAADPRADFRYRIFNADGGEVEQCGNGARCLARFVVDEGLWQAPRLVVETRGGLVGLFLEPDGQVRVDMGPPRLEPAEIPIDAPARALRYPLEVEGERVEVGAVSMGNPHAVLEVADVAAAPVGRLGPALQRHPAFPAGVNVGFLQVLSPEAVRLRVYERGAGETEACGSGACAAVVWGRLAGRLGPRVRVHLRGGDLVIHWPGEGEPVWMTGPAERVFEGRIRT</sequence>
<dbReference type="GO" id="GO:0009089">
    <property type="term" value="P:lysine biosynthetic process via diaminopimelate"/>
    <property type="evidence" value="ECO:0007669"/>
    <property type="project" value="UniProtKB-UniRule"/>
</dbReference>
<comment type="pathway">
    <text evidence="1 9">Amino-acid biosynthesis; L-lysine biosynthesis via DAP pathway; DL-2,6-diaminopimelate from LL-2,6-diaminopimelate: step 1/1.</text>
</comment>
<feature type="active site" description="Proton acceptor" evidence="9">
    <location>
        <position position="217"/>
    </location>
</feature>
<evidence type="ECO:0000256" key="6">
    <source>
        <dbReference type="ARBA" id="ARBA00023154"/>
    </source>
</evidence>
<dbReference type="Gene3D" id="3.10.310.10">
    <property type="entry name" value="Diaminopimelate Epimerase, Chain A, domain 1"/>
    <property type="match status" value="2"/>
</dbReference>
<dbReference type="EC" id="5.1.1.7" evidence="3 9"/>
<evidence type="ECO:0000256" key="9">
    <source>
        <dbReference type="HAMAP-Rule" id="MF_00197"/>
    </source>
</evidence>
<dbReference type="EMBL" id="RJVI01000001">
    <property type="protein sequence ID" value="ROR34407.1"/>
    <property type="molecule type" value="Genomic_DNA"/>
</dbReference>
<feature type="site" description="Could be important to modulate the pK values of the two catalytic cysteine residues" evidence="9">
    <location>
        <position position="208"/>
    </location>
</feature>
<name>A0A3N1YAJ0_9GAMM</name>
<dbReference type="PANTHER" id="PTHR31689:SF0">
    <property type="entry name" value="DIAMINOPIMELATE EPIMERASE"/>
    <property type="match status" value="1"/>
</dbReference>
<evidence type="ECO:0000256" key="1">
    <source>
        <dbReference type="ARBA" id="ARBA00005196"/>
    </source>
</evidence>
<evidence type="ECO:0000256" key="4">
    <source>
        <dbReference type="ARBA" id="ARBA00022490"/>
    </source>
</evidence>
<dbReference type="InterPro" id="IPR001653">
    <property type="entry name" value="DAP_epimerase_DapF"/>
</dbReference>
<reference evidence="11 12" key="1">
    <citation type="submission" date="2018-11" db="EMBL/GenBank/DDBJ databases">
        <title>Genomic Encyclopedia of Type Strains, Phase IV (KMG-IV): sequencing the most valuable type-strain genomes for metagenomic binning, comparative biology and taxonomic classification.</title>
        <authorList>
            <person name="Goeker M."/>
        </authorList>
    </citation>
    <scope>NUCLEOTIDE SEQUENCE [LARGE SCALE GENOMIC DNA]</scope>
    <source>
        <strain evidence="11 12">DSM 100275</strain>
    </source>
</reference>
<dbReference type="Pfam" id="PF01678">
    <property type="entry name" value="DAP_epimerase"/>
    <property type="match status" value="2"/>
</dbReference>
<organism evidence="11 12">
    <name type="scientific">Inmirania thermothiophila</name>
    <dbReference type="NCBI Taxonomy" id="1750597"/>
    <lineage>
        <taxon>Bacteria</taxon>
        <taxon>Pseudomonadati</taxon>
        <taxon>Pseudomonadota</taxon>
        <taxon>Gammaproteobacteria</taxon>
        <taxon>Chromatiales</taxon>
        <taxon>Ectothiorhodospiraceae</taxon>
        <taxon>Inmirania</taxon>
    </lineage>
</organism>
<keyword evidence="6 9" id="KW-0457">Lysine biosynthesis</keyword>
<feature type="binding site" evidence="9">
    <location>
        <position position="64"/>
    </location>
    <ligand>
        <name>substrate</name>
    </ligand>
</feature>
<feature type="binding site" evidence="9">
    <location>
        <position position="44"/>
    </location>
    <ligand>
        <name>substrate</name>
    </ligand>
</feature>
<dbReference type="PANTHER" id="PTHR31689">
    <property type="entry name" value="DIAMINOPIMELATE EPIMERASE, CHLOROPLASTIC"/>
    <property type="match status" value="1"/>
</dbReference>
<protein>
    <recommendedName>
        <fullName evidence="3 9">Diaminopimelate epimerase</fullName>
        <shortName evidence="9">DAP epimerase</shortName>
        <ecNumber evidence="3 9">5.1.1.7</ecNumber>
    </recommendedName>
    <alternativeName>
        <fullName evidence="9">PLP-independent amino acid racemase</fullName>
    </alternativeName>
</protein>
<feature type="binding site" evidence="9">
    <location>
        <position position="11"/>
    </location>
    <ligand>
        <name>substrate</name>
    </ligand>
</feature>
<dbReference type="InterPro" id="IPR018510">
    <property type="entry name" value="DAP_epimerase_AS"/>
</dbReference>
<dbReference type="UniPathway" id="UPA00034">
    <property type="reaction ID" value="UER00025"/>
</dbReference>
<evidence type="ECO:0000256" key="7">
    <source>
        <dbReference type="ARBA" id="ARBA00023235"/>
    </source>
</evidence>
<dbReference type="GO" id="GO:0008837">
    <property type="term" value="F:diaminopimelate epimerase activity"/>
    <property type="evidence" value="ECO:0007669"/>
    <property type="project" value="UniProtKB-UniRule"/>
</dbReference>